<gene>
    <name evidence="2" type="primary">ARMH2</name>
</gene>
<dbReference type="GeneID" id="114489510"/>
<dbReference type="PANTHER" id="PTHR37679">
    <property type="entry name" value="ARMADILLO-LIKE HELICAL DOMAIN-CONTAINING PROTEIN 2"/>
    <property type="match status" value="1"/>
</dbReference>
<organism evidence="1 2">
    <name type="scientific">Phyllostomus discolor</name>
    <name type="common">pale spear-nosed bat</name>
    <dbReference type="NCBI Taxonomy" id="89673"/>
    <lineage>
        <taxon>Eukaryota</taxon>
        <taxon>Metazoa</taxon>
        <taxon>Chordata</taxon>
        <taxon>Craniata</taxon>
        <taxon>Vertebrata</taxon>
        <taxon>Euteleostomi</taxon>
        <taxon>Mammalia</taxon>
        <taxon>Eutheria</taxon>
        <taxon>Laurasiatheria</taxon>
        <taxon>Chiroptera</taxon>
        <taxon>Yangochiroptera</taxon>
        <taxon>Phyllostomidae</taxon>
        <taxon>Phyllostominae</taxon>
        <taxon>Phyllostomus</taxon>
    </lineage>
</organism>
<dbReference type="CTD" id="101928603"/>
<reference evidence="2" key="1">
    <citation type="submission" date="2025-08" db="UniProtKB">
        <authorList>
            <consortium name="RefSeq"/>
        </authorList>
    </citation>
    <scope>IDENTIFICATION</scope>
    <source>
        <tissue evidence="2">Muscle</tissue>
    </source>
</reference>
<name>A0A6J2KV61_9CHIR</name>
<dbReference type="AlphaFoldDB" id="A0A6J2KV61"/>
<dbReference type="InParanoid" id="A0A6J2KV61"/>
<dbReference type="Proteomes" id="UP000504628">
    <property type="component" value="Chromosome 14"/>
</dbReference>
<evidence type="ECO:0000313" key="2">
    <source>
        <dbReference type="RefSeq" id="XP_028359277.1"/>
    </source>
</evidence>
<dbReference type="KEGG" id="pdic:114489510"/>
<dbReference type="OrthoDB" id="5971936at2759"/>
<accession>A0A6J2KV61</accession>
<dbReference type="PANTHER" id="PTHR37679:SF1">
    <property type="entry name" value="ARMADILLO-LIKE HELICAL DOMAIN-CONTAINING PROTEIN 2"/>
    <property type="match status" value="1"/>
</dbReference>
<evidence type="ECO:0000313" key="1">
    <source>
        <dbReference type="Proteomes" id="UP000504628"/>
    </source>
</evidence>
<dbReference type="InterPro" id="IPR040268">
    <property type="entry name" value="ARMH2"/>
</dbReference>
<dbReference type="Pfam" id="PF17822">
    <property type="entry name" value="ARMH2"/>
    <property type="match status" value="1"/>
</dbReference>
<keyword evidence="1" id="KW-1185">Reference proteome</keyword>
<dbReference type="RefSeq" id="XP_028359277.1">
    <property type="nucleotide sequence ID" value="XM_028503476.2"/>
</dbReference>
<protein>
    <submittedName>
        <fullName evidence="2">Armadillo-like helical domain-containing protein 2</fullName>
    </submittedName>
</protein>
<sequence>MEQAQASHGQFFAQIRQYFAGLYQCLQNFWNTKVKALFVKKEKEEPVPAAESIFHKEKMVLLGQVLRNKSLAVEKRAQAAYRIGLLAFTGGPTSGTFAAEHMRDVAFLLQNHQLAPKTRILLLQSVACWCYLDPASQRQAQLLRFIPILAAFFDDPVESASKSETNSHLLVKFWTCYVLSVMTCNNSDFMEELKEHAALRRHLQLLAGENWGGWPENFAQVLYFLVGFHRG</sequence>
<proteinExistence type="predicted"/>